<proteinExistence type="predicted"/>
<name>A0ACC3SMP9_9PEZI</name>
<keyword evidence="2" id="KW-1185">Reference proteome</keyword>
<gene>
    <name evidence="1" type="ORF">M8818_000731</name>
</gene>
<evidence type="ECO:0000313" key="2">
    <source>
        <dbReference type="Proteomes" id="UP001320706"/>
    </source>
</evidence>
<evidence type="ECO:0000313" key="1">
    <source>
        <dbReference type="EMBL" id="KAK8219757.1"/>
    </source>
</evidence>
<sequence length="786" mass="85171">MCQHVYTRYTCGHADVSQQQCALVASPFATLFCENYQTIRTTRFEPCGGFVCKDTKIGQLTLRGPEIQLELRSRLADIRDELSKLEVEGKKATFLVNHGSVLQEAAHQRRLAELSSQHNTHGKAANSILLRLSVLDREMNQLPPALKRPNSQTGICSSRSKGSQSPQKLGPGEEIIPVATDSWNDKTHAALHSSKKSSSSASKQAVTNTALIARDPWNNAAANLLRKQNSEQSLRRPYTTNPLPQSAMLQRSLSGNMQKTPAFWNQTFPTSSNPAPNTTFMVDPRTMYSTQQNVLTPTPIQPGSFSLLRTPGREPKLPTSKPYKVRSGMPPPPPEPARRSTRLSAKKQVTYEEPTSPSSSSSQVSSPSKSTIFDESPLKNPGGKRPTATGPDITSSRGKMKRRRVLEDSDDDGGEDEYKGGIEDDGSDKESILSNIEVASPPSASLSPTKSHQTPFTGPARMNHTATAGVDTHKSHAAQTDYNSAIERKQQEIHRLEQANAPTITNANSREWGQGIAHTTLTVAQMNAIIAHKRNEVQKMKTFNEGLGSTSNSSLYRLDTTSNMVSNSATAAPIMMRGGVDDLTVDEHGLAYDKYNGAFTRSAAPTFQTPAMSFGQRGVQAHTTPQHAPAHPITQVAPQESTSQSSSIEPLTAQVDPSNDLFGPQKGSNRENNADASVDQMLEHISSDSFLMEETGEGHIVRVGSLADHSMEANATDTSSMQDGAQDDITIGTTTTETGPRVAFDSAAKIDAPGESRESKNGMLDPDFDFSDFINEDTLDSAGLAD</sequence>
<comment type="caution">
    <text evidence="1">The sequence shown here is derived from an EMBL/GenBank/DDBJ whole genome shotgun (WGS) entry which is preliminary data.</text>
</comment>
<dbReference type="Proteomes" id="UP001320706">
    <property type="component" value="Unassembled WGS sequence"/>
</dbReference>
<reference evidence="1" key="1">
    <citation type="submission" date="2024-02" db="EMBL/GenBank/DDBJ databases">
        <title>Metagenome Assembled Genome of Zalaria obscura JY119.</title>
        <authorList>
            <person name="Vighnesh L."/>
            <person name="Jagadeeshwari U."/>
            <person name="Venkata Ramana C."/>
            <person name="Sasikala C."/>
        </authorList>
    </citation>
    <scope>NUCLEOTIDE SEQUENCE</scope>
    <source>
        <strain evidence="1">JY119</strain>
    </source>
</reference>
<protein>
    <submittedName>
        <fullName evidence="1">Uncharacterized protein</fullName>
    </submittedName>
</protein>
<accession>A0ACC3SMP9</accession>
<dbReference type="EMBL" id="JAMKPW020000003">
    <property type="protein sequence ID" value="KAK8219757.1"/>
    <property type="molecule type" value="Genomic_DNA"/>
</dbReference>
<organism evidence="1 2">
    <name type="scientific">Zalaria obscura</name>
    <dbReference type="NCBI Taxonomy" id="2024903"/>
    <lineage>
        <taxon>Eukaryota</taxon>
        <taxon>Fungi</taxon>
        <taxon>Dikarya</taxon>
        <taxon>Ascomycota</taxon>
        <taxon>Pezizomycotina</taxon>
        <taxon>Dothideomycetes</taxon>
        <taxon>Dothideomycetidae</taxon>
        <taxon>Dothideales</taxon>
        <taxon>Zalariaceae</taxon>
        <taxon>Zalaria</taxon>
    </lineage>
</organism>